<evidence type="ECO:0000256" key="1">
    <source>
        <dbReference type="SAM" id="MobiDB-lite"/>
    </source>
</evidence>
<evidence type="ECO:0000313" key="2">
    <source>
        <dbReference type="EMBL" id="KAE9162670.1"/>
    </source>
</evidence>
<dbReference type="Proteomes" id="UP000433483">
    <property type="component" value="Unassembled WGS sequence"/>
</dbReference>
<dbReference type="AlphaFoldDB" id="A0A6A3WJJ9"/>
<accession>A0A6A3WJJ9</accession>
<organism evidence="3 4">
    <name type="scientific">Phytophthora fragariae</name>
    <dbReference type="NCBI Taxonomy" id="53985"/>
    <lineage>
        <taxon>Eukaryota</taxon>
        <taxon>Sar</taxon>
        <taxon>Stramenopiles</taxon>
        <taxon>Oomycota</taxon>
        <taxon>Peronosporomycetes</taxon>
        <taxon>Peronosporales</taxon>
        <taxon>Peronosporaceae</taxon>
        <taxon>Phytophthora</taxon>
    </lineage>
</organism>
<proteinExistence type="predicted"/>
<sequence length="183" mass="19629">MVPRPGSTTSNDGLTIQEASEAGHGASDDHEGYEEQFAVPETAPDEGAAKGRDASRGPTGRKPAKADDQQPTAEEVRYVVARTELFRLLEQDPILVFLEPMLVSDFTGPFVAPDFDSLTNVAHAAPTLFQMLSDSGFVLGAVEMERLCDWDLKSSLRAIRVVQEPLTILAGSVKQVATSPTTG</sequence>
<evidence type="ECO:0000313" key="3">
    <source>
        <dbReference type="EMBL" id="KAE9186114.1"/>
    </source>
</evidence>
<dbReference type="Proteomes" id="UP000440367">
    <property type="component" value="Unassembled WGS sequence"/>
</dbReference>
<evidence type="ECO:0000313" key="5">
    <source>
        <dbReference type="Proteomes" id="UP000440367"/>
    </source>
</evidence>
<dbReference type="EMBL" id="QXGD01006609">
    <property type="protein sequence ID" value="KAE9162670.1"/>
    <property type="molecule type" value="Genomic_DNA"/>
</dbReference>
<evidence type="ECO:0000313" key="4">
    <source>
        <dbReference type="Proteomes" id="UP000433483"/>
    </source>
</evidence>
<protein>
    <submittedName>
        <fullName evidence="3">Uncharacterized protein</fullName>
    </submittedName>
</protein>
<feature type="compositionally biased region" description="Polar residues" evidence="1">
    <location>
        <begin position="1"/>
        <end position="18"/>
    </location>
</feature>
<dbReference type="OrthoDB" id="124267at2759"/>
<keyword evidence="4" id="KW-1185">Reference proteome</keyword>
<dbReference type="EMBL" id="QXGB01001746">
    <property type="protein sequence ID" value="KAE9186114.1"/>
    <property type="molecule type" value="Genomic_DNA"/>
</dbReference>
<gene>
    <name evidence="2" type="ORF">PF002_g32047</name>
    <name evidence="3" type="ORF">PF005_g20970</name>
</gene>
<feature type="region of interest" description="Disordered" evidence="1">
    <location>
        <begin position="1"/>
        <end position="73"/>
    </location>
</feature>
<name>A0A6A3WJJ9_9STRA</name>
<reference evidence="4 5" key="1">
    <citation type="submission" date="2018-08" db="EMBL/GenBank/DDBJ databases">
        <title>Genomic investigation of the strawberry pathogen Phytophthora fragariae indicates pathogenicity is determined by transcriptional variation in three key races.</title>
        <authorList>
            <person name="Adams T.M."/>
            <person name="Armitage A.D."/>
            <person name="Sobczyk M.K."/>
            <person name="Bates H.J."/>
            <person name="Dunwell J.M."/>
            <person name="Nellist C.F."/>
            <person name="Harrison R.J."/>
        </authorList>
    </citation>
    <scope>NUCLEOTIDE SEQUENCE [LARGE SCALE GENOMIC DNA]</scope>
    <source>
        <strain evidence="2 5">BC-1</strain>
        <strain evidence="3 4">NOV-27</strain>
    </source>
</reference>
<comment type="caution">
    <text evidence="3">The sequence shown here is derived from an EMBL/GenBank/DDBJ whole genome shotgun (WGS) entry which is preliminary data.</text>
</comment>